<reference evidence="2" key="1">
    <citation type="submission" date="2023-03" db="EMBL/GenBank/DDBJ databases">
        <title>Massive genome expansion in bonnet fungi (Mycena s.s.) driven by repeated elements and novel gene families across ecological guilds.</title>
        <authorList>
            <consortium name="Lawrence Berkeley National Laboratory"/>
            <person name="Harder C.B."/>
            <person name="Miyauchi S."/>
            <person name="Viragh M."/>
            <person name="Kuo A."/>
            <person name="Thoen E."/>
            <person name="Andreopoulos B."/>
            <person name="Lu D."/>
            <person name="Skrede I."/>
            <person name="Drula E."/>
            <person name="Henrissat B."/>
            <person name="Morin E."/>
            <person name="Kohler A."/>
            <person name="Barry K."/>
            <person name="LaButti K."/>
            <person name="Morin E."/>
            <person name="Salamov A."/>
            <person name="Lipzen A."/>
            <person name="Mereny Z."/>
            <person name="Hegedus B."/>
            <person name="Baldrian P."/>
            <person name="Stursova M."/>
            <person name="Weitz H."/>
            <person name="Taylor A."/>
            <person name="Grigoriev I.V."/>
            <person name="Nagy L.G."/>
            <person name="Martin F."/>
            <person name="Kauserud H."/>
        </authorList>
    </citation>
    <scope>NUCLEOTIDE SEQUENCE</scope>
    <source>
        <strain evidence="2">CBHHK182m</strain>
    </source>
</reference>
<organism evidence="2 3">
    <name type="scientific">Mycena metata</name>
    <dbReference type="NCBI Taxonomy" id="1033252"/>
    <lineage>
        <taxon>Eukaryota</taxon>
        <taxon>Fungi</taxon>
        <taxon>Dikarya</taxon>
        <taxon>Basidiomycota</taxon>
        <taxon>Agaricomycotina</taxon>
        <taxon>Agaricomycetes</taxon>
        <taxon>Agaricomycetidae</taxon>
        <taxon>Agaricales</taxon>
        <taxon>Marasmiineae</taxon>
        <taxon>Mycenaceae</taxon>
        <taxon>Mycena</taxon>
    </lineage>
</organism>
<evidence type="ECO:0000256" key="1">
    <source>
        <dbReference type="SAM" id="MobiDB-lite"/>
    </source>
</evidence>
<accession>A0AAD7K4Z4</accession>
<evidence type="ECO:0000313" key="2">
    <source>
        <dbReference type="EMBL" id="KAJ7778490.1"/>
    </source>
</evidence>
<dbReference type="AlphaFoldDB" id="A0AAD7K4Z4"/>
<keyword evidence="3" id="KW-1185">Reference proteome</keyword>
<dbReference type="EMBL" id="JARKIB010000007">
    <property type="protein sequence ID" value="KAJ7778490.1"/>
    <property type="molecule type" value="Genomic_DNA"/>
</dbReference>
<gene>
    <name evidence="2" type="ORF">B0H16DRAFT_1449088</name>
</gene>
<comment type="caution">
    <text evidence="2">The sequence shown here is derived from an EMBL/GenBank/DDBJ whole genome shotgun (WGS) entry which is preliminary data.</text>
</comment>
<protein>
    <submittedName>
        <fullName evidence="2">Uncharacterized protein</fullName>
    </submittedName>
</protein>
<evidence type="ECO:0000313" key="3">
    <source>
        <dbReference type="Proteomes" id="UP001215598"/>
    </source>
</evidence>
<feature type="region of interest" description="Disordered" evidence="1">
    <location>
        <begin position="91"/>
        <end position="110"/>
    </location>
</feature>
<name>A0AAD7K4Z4_9AGAR</name>
<sequence length="157" mass="17058">MPYHTTSEMLGGGSQPRRAQEWILHRGDDEAEGIFVKGLIEAPCGGHHCESPGPSAGRLLAKYEELETTKAYRAFVNASMTQTESVALGSSSTSLDGAAPQDANPGYTTKVPSRRKQMVLPPRRHLKRQVFAFGSYLAASCSRQLGLQLPTSQSPLW</sequence>
<proteinExistence type="predicted"/>
<dbReference type="Proteomes" id="UP001215598">
    <property type="component" value="Unassembled WGS sequence"/>
</dbReference>